<dbReference type="RefSeq" id="WP_406650615.1">
    <property type="nucleotide sequence ID" value="NZ_CP123584.1"/>
</dbReference>
<organism evidence="1 2">
    <name type="scientific">Aliisedimentitalea scapharcae</name>
    <dbReference type="NCBI Taxonomy" id="1524259"/>
    <lineage>
        <taxon>Bacteria</taxon>
        <taxon>Pseudomonadati</taxon>
        <taxon>Pseudomonadota</taxon>
        <taxon>Alphaproteobacteria</taxon>
        <taxon>Rhodobacterales</taxon>
        <taxon>Roseobacteraceae</taxon>
        <taxon>Aliisedimentitalea</taxon>
    </lineage>
</organism>
<keyword evidence="2" id="KW-1185">Reference proteome</keyword>
<proteinExistence type="predicted"/>
<gene>
    <name evidence="1" type="ORF">QEZ52_20270</name>
</gene>
<evidence type="ECO:0000313" key="2">
    <source>
        <dbReference type="Proteomes" id="UP001623232"/>
    </source>
</evidence>
<protein>
    <submittedName>
        <fullName evidence="1">Uncharacterized protein</fullName>
    </submittedName>
</protein>
<dbReference type="EMBL" id="CP123584">
    <property type="protein sequence ID" value="WZK91097.1"/>
    <property type="molecule type" value="Genomic_DNA"/>
</dbReference>
<reference evidence="1 2" key="1">
    <citation type="submission" date="2023-04" db="EMBL/GenBank/DDBJ databases">
        <title>Complete genome sequence of Alisedimentitalea scapharcae.</title>
        <authorList>
            <person name="Rong J.-C."/>
            <person name="Yi M.-L."/>
            <person name="Zhao Q."/>
        </authorList>
    </citation>
    <scope>NUCLEOTIDE SEQUENCE [LARGE SCALE GENOMIC DNA]</scope>
    <source>
        <strain evidence="1 2">KCTC 42119</strain>
    </source>
</reference>
<dbReference type="Proteomes" id="UP001623232">
    <property type="component" value="Chromosome"/>
</dbReference>
<name>A0ABZ2Y0J7_9RHOB</name>
<sequence>MDQVDADLALFPIVRVPLPRAQRPVRLIRMKHVPKETTDDALIREFLEKGGRVSVGKTKPQPAELGLSNNVWNNKLTKEEKAARDKK</sequence>
<accession>A0ABZ2Y0J7</accession>
<evidence type="ECO:0000313" key="1">
    <source>
        <dbReference type="EMBL" id="WZK91097.1"/>
    </source>
</evidence>